<dbReference type="AlphaFoldDB" id="A0A8J2KIB4"/>
<proteinExistence type="predicted"/>
<sequence length="83" mass="9609">MEPVFDERVTWEGQSNKRIQAYTLCLLNYDFFILRKAFLVHRPGIKVQTGRNKTTVAKMDQDIGKIIAPELRLIYGSRHGCIV</sequence>
<protein>
    <submittedName>
        <fullName evidence="1">Uncharacterized protein</fullName>
    </submittedName>
</protein>
<name>A0A8J2KIB4_9HEXA</name>
<evidence type="ECO:0000313" key="1">
    <source>
        <dbReference type="EMBL" id="CAG7786531.1"/>
    </source>
</evidence>
<dbReference type="PANTHER" id="PTHR47412">
    <property type="entry name" value="FI01434P-RELATED"/>
    <property type="match status" value="1"/>
</dbReference>
<accession>A0A8J2KIB4</accession>
<comment type="caution">
    <text evidence="1">The sequence shown here is derived from an EMBL/GenBank/DDBJ whole genome shotgun (WGS) entry which is preliminary data.</text>
</comment>
<dbReference type="PANTHER" id="PTHR47412:SF1">
    <property type="entry name" value="FI01434P-RELATED"/>
    <property type="match status" value="1"/>
</dbReference>
<keyword evidence="2" id="KW-1185">Reference proteome</keyword>
<dbReference type="Proteomes" id="UP000708208">
    <property type="component" value="Unassembled WGS sequence"/>
</dbReference>
<evidence type="ECO:0000313" key="2">
    <source>
        <dbReference type="Proteomes" id="UP000708208"/>
    </source>
</evidence>
<organism evidence="1 2">
    <name type="scientific">Allacma fusca</name>
    <dbReference type="NCBI Taxonomy" id="39272"/>
    <lineage>
        <taxon>Eukaryota</taxon>
        <taxon>Metazoa</taxon>
        <taxon>Ecdysozoa</taxon>
        <taxon>Arthropoda</taxon>
        <taxon>Hexapoda</taxon>
        <taxon>Collembola</taxon>
        <taxon>Symphypleona</taxon>
        <taxon>Sminthuridae</taxon>
        <taxon>Allacma</taxon>
    </lineage>
</organism>
<dbReference type="Pfam" id="PF13896">
    <property type="entry name" value="Glyco_transf_49"/>
    <property type="match status" value="1"/>
</dbReference>
<gene>
    <name evidence="1" type="ORF">AFUS01_LOCUS25095</name>
</gene>
<dbReference type="OrthoDB" id="9974378at2759"/>
<reference evidence="1" key="1">
    <citation type="submission" date="2021-06" db="EMBL/GenBank/DDBJ databases">
        <authorList>
            <person name="Hodson N. C."/>
            <person name="Mongue J. A."/>
            <person name="Jaron S. K."/>
        </authorList>
    </citation>
    <scope>NUCLEOTIDE SEQUENCE</scope>
</reference>
<dbReference type="EMBL" id="CAJVCH010319373">
    <property type="protein sequence ID" value="CAG7786531.1"/>
    <property type="molecule type" value="Genomic_DNA"/>
</dbReference>